<comment type="caution">
    <text evidence="6">The sequence shown here is derived from an EMBL/GenBank/DDBJ whole genome shotgun (WGS) entry which is preliminary data.</text>
</comment>
<reference evidence="6 7" key="1">
    <citation type="submission" date="2017-09" db="EMBL/GenBank/DDBJ databases">
        <title>Genomics of the genus Arcobacter.</title>
        <authorList>
            <person name="Perez-Cataluna A."/>
            <person name="Figueras M.J."/>
            <person name="Salas-Masso N."/>
        </authorList>
    </citation>
    <scope>NUCLEOTIDE SEQUENCE [LARGE SCALE GENOMIC DNA]</scope>
    <source>
        <strain evidence="6 7">F156-34</strain>
    </source>
</reference>
<organism evidence="6 7">
    <name type="scientific">Halarcobacter mediterraneus</name>
    <dbReference type="NCBI Taxonomy" id="2023153"/>
    <lineage>
        <taxon>Bacteria</taxon>
        <taxon>Pseudomonadati</taxon>
        <taxon>Campylobacterota</taxon>
        <taxon>Epsilonproteobacteria</taxon>
        <taxon>Campylobacterales</taxon>
        <taxon>Arcobacteraceae</taxon>
        <taxon>Halarcobacter</taxon>
    </lineage>
</organism>
<dbReference type="SUPFAM" id="SSF53822">
    <property type="entry name" value="Periplasmic binding protein-like I"/>
    <property type="match status" value="1"/>
</dbReference>
<dbReference type="GO" id="GO:0030246">
    <property type="term" value="F:carbohydrate binding"/>
    <property type="evidence" value="ECO:0007669"/>
    <property type="project" value="UniProtKB-ARBA"/>
</dbReference>
<dbReference type="Gene3D" id="3.40.50.2300">
    <property type="match status" value="2"/>
</dbReference>
<dbReference type="PANTHER" id="PTHR46847:SF1">
    <property type="entry name" value="D-ALLOSE-BINDING PERIPLASMIC PROTEIN-RELATED"/>
    <property type="match status" value="1"/>
</dbReference>
<feature type="chain" id="PRO_5020372466" evidence="4">
    <location>
        <begin position="19"/>
        <end position="315"/>
    </location>
</feature>
<dbReference type="Proteomes" id="UP000289718">
    <property type="component" value="Unassembled WGS sequence"/>
</dbReference>
<evidence type="ECO:0000256" key="4">
    <source>
        <dbReference type="SAM" id="SignalP"/>
    </source>
</evidence>
<evidence type="ECO:0000256" key="3">
    <source>
        <dbReference type="ARBA" id="ARBA00022729"/>
    </source>
</evidence>
<dbReference type="AlphaFoldDB" id="A0A4Q1AVT4"/>
<dbReference type="InterPro" id="IPR028082">
    <property type="entry name" value="Peripla_BP_I"/>
</dbReference>
<keyword evidence="7" id="KW-1185">Reference proteome</keyword>
<dbReference type="RefSeq" id="WP_129061796.1">
    <property type="nucleotide sequence ID" value="NZ_NXIE01000003.1"/>
</dbReference>
<dbReference type="GO" id="GO:0030313">
    <property type="term" value="C:cell envelope"/>
    <property type="evidence" value="ECO:0007669"/>
    <property type="project" value="UniProtKB-SubCell"/>
</dbReference>
<name>A0A4Q1AVT4_9BACT</name>
<accession>A0A4Q1AVT4</accession>
<dbReference type="InterPro" id="IPR025997">
    <property type="entry name" value="SBP_2_dom"/>
</dbReference>
<comment type="similarity">
    <text evidence="2">Belongs to the bacterial solute-binding protein 2 family.</text>
</comment>
<feature type="domain" description="Periplasmic binding protein" evidence="5">
    <location>
        <begin position="26"/>
        <end position="280"/>
    </location>
</feature>
<feature type="signal peptide" evidence="4">
    <location>
        <begin position="1"/>
        <end position="18"/>
    </location>
</feature>
<evidence type="ECO:0000259" key="5">
    <source>
        <dbReference type="Pfam" id="PF13407"/>
    </source>
</evidence>
<dbReference type="OrthoDB" id="9813037at2"/>
<keyword evidence="3 4" id="KW-0732">Signal</keyword>
<evidence type="ECO:0000313" key="6">
    <source>
        <dbReference type="EMBL" id="RXK12739.1"/>
    </source>
</evidence>
<gene>
    <name evidence="6" type="ORF">CP965_09190</name>
</gene>
<protein>
    <submittedName>
        <fullName evidence="6">Sugar ABC transporter substrate-binding protein</fullName>
    </submittedName>
</protein>
<evidence type="ECO:0000256" key="1">
    <source>
        <dbReference type="ARBA" id="ARBA00004196"/>
    </source>
</evidence>
<dbReference type="Pfam" id="PF13407">
    <property type="entry name" value="Peripla_BP_4"/>
    <property type="match status" value="1"/>
</dbReference>
<evidence type="ECO:0000256" key="2">
    <source>
        <dbReference type="ARBA" id="ARBA00007639"/>
    </source>
</evidence>
<comment type="subcellular location">
    <subcellularLocation>
        <location evidence="1">Cell envelope</location>
    </subcellularLocation>
</comment>
<proteinExistence type="inferred from homology"/>
<sequence length="315" mass="35437">MKSLKILFLLFLTLHLNAEDKKKLIYLNPDASIPFWQIMTKGVDFSAKKLGYKLEIFSAYNSSKKELENLVKAIKEKPLGLIISPTNSFQCVTLLRLAKKANIPVIISDIGTNSGEYVSFISSDNKKGAYKIGQVLTRIMNEKGLVDSSVGIISIPQKRTNGKLRTAGFLKALKENKIKTADIRQQIDFSLEETYTYSKELIKDNPNMKALWLQGSDKYKGALKAIKESEKEILLLTFDAEPEFLDLIPQDILVGAAMQQPFLMGEKAVETLDKYLKGKKVEKNIQLPILAISKENIKKELPLIKRNVLGLTVEK</sequence>
<evidence type="ECO:0000313" key="7">
    <source>
        <dbReference type="Proteomes" id="UP000289718"/>
    </source>
</evidence>
<dbReference type="EMBL" id="NXIE01000003">
    <property type="protein sequence ID" value="RXK12739.1"/>
    <property type="molecule type" value="Genomic_DNA"/>
</dbReference>
<dbReference type="PANTHER" id="PTHR46847">
    <property type="entry name" value="D-ALLOSE-BINDING PERIPLASMIC PROTEIN-RELATED"/>
    <property type="match status" value="1"/>
</dbReference>